<sequence>MLISQYTNLIWGAEPYSIRDKGTCNNILAMTQPLHSKSPSFIGDKRINLSCKEATKPSVPSSKS</sequence>
<dbReference type="Proteomes" id="UP001227230">
    <property type="component" value="Chromosome 10"/>
</dbReference>
<gene>
    <name evidence="1" type="ORF">VitviT2T_015158</name>
</gene>
<protein>
    <submittedName>
        <fullName evidence="1">Uncharacterized protein</fullName>
    </submittedName>
</protein>
<dbReference type="EMBL" id="CP126657">
    <property type="protein sequence ID" value="WJZ96473.1"/>
    <property type="molecule type" value="Genomic_DNA"/>
</dbReference>
<organism evidence="1 2">
    <name type="scientific">Vitis vinifera</name>
    <name type="common">Grape</name>
    <dbReference type="NCBI Taxonomy" id="29760"/>
    <lineage>
        <taxon>Eukaryota</taxon>
        <taxon>Viridiplantae</taxon>
        <taxon>Streptophyta</taxon>
        <taxon>Embryophyta</taxon>
        <taxon>Tracheophyta</taxon>
        <taxon>Spermatophyta</taxon>
        <taxon>Magnoliopsida</taxon>
        <taxon>eudicotyledons</taxon>
        <taxon>Gunneridae</taxon>
        <taxon>Pentapetalae</taxon>
        <taxon>rosids</taxon>
        <taxon>Vitales</taxon>
        <taxon>Vitaceae</taxon>
        <taxon>Viteae</taxon>
        <taxon>Vitis</taxon>
    </lineage>
</organism>
<accession>A0ABY9CPB6</accession>
<dbReference type="Pfam" id="PF05918">
    <property type="entry name" value="API5"/>
    <property type="match status" value="1"/>
</dbReference>
<name>A0ABY9CPB6_VITVI</name>
<keyword evidence="2" id="KW-1185">Reference proteome</keyword>
<evidence type="ECO:0000313" key="2">
    <source>
        <dbReference type="Proteomes" id="UP001227230"/>
    </source>
</evidence>
<proteinExistence type="predicted"/>
<dbReference type="InterPro" id="IPR008383">
    <property type="entry name" value="API5"/>
</dbReference>
<reference evidence="1 2" key="1">
    <citation type="journal article" date="2023" name="Hortic Res">
        <title>The complete reference genome for grapevine (Vitis vinifera L.) genetics and breeding.</title>
        <authorList>
            <person name="Shi X."/>
            <person name="Cao S."/>
            <person name="Wang X."/>
            <person name="Huang S."/>
            <person name="Wang Y."/>
            <person name="Liu Z."/>
            <person name="Liu W."/>
            <person name="Leng X."/>
            <person name="Peng Y."/>
            <person name="Wang N."/>
            <person name="Wang Y."/>
            <person name="Ma Z."/>
            <person name="Xu X."/>
            <person name="Zhang F."/>
            <person name="Xue H."/>
            <person name="Zhong H."/>
            <person name="Wang Y."/>
            <person name="Zhang K."/>
            <person name="Velt A."/>
            <person name="Avia K."/>
            <person name="Holtgrawe D."/>
            <person name="Grimplet J."/>
            <person name="Matus J.T."/>
            <person name="Ware D."/>
            <person name="Wu X."/>
            <person name="Wang H."/>
            <person name="Liu C."/>
            <person name="Fang Y."/>
            <person name="Rustenholz C."/>
            <person name="Cheng Z."/>
            <person name="Xiao H."/>
            <person name="Zhou Y."/>
        </authorList>
    </citation>
    <scope>NUCLEOTIDE SEQUENCE [LARGE SCALE GENOMIC DNA]</scope>
    <source>
        <strain evidence="2">cv. Pinot noir / PN40024</strain>
        <tissue evidence="1">Leaf</tissue>
    </source>
</reference>
<evidence type="ECO:0000313" key="1">
    <source>
        <dbReference type="EMBL" id="WJZ96473.1"/>
    </source>
</evidence>